<evidence type="ECO:0000256" key="1">
    <source>
        <dbReference type="SAM" id="MobiDB-lite"/>
    </source>
</evidence>
<evidence type="ECO:0000313" key="4">
    <source>
        <dbReference type="Proteomes" id="UP000265742"/>
    </source>
</evidence>
<evidence type="ECO:0000259" key="2">
    <source>
        <dbReference type="PROSITE" id="PS51658"/>
    </source>
</evidence>
<organism evidence="3 4">
    <name type="scientific">Amnibacterium setariae</name>
    <dbReference type="NCBI Taxonomy" id="2306585"/>
    <lineage>
        <taxon>Bacteria</taxon>
        <taxon>Bacillati</taxon>
        <taxon>Actinomycetota</taxon>
        <taxon>Actinomycetes</taxon>
        <taxon>Micrococcales</taxon>
        <taxon>Microbacteriaceae</taxon>
        <taxon>Amnibacterium</taxon>
    </lineage>
</organism>
<dbReference type="OrthoDB" id="9788698at2"/>
<dbReference type="EMBL" id="QXTG01000001">
    <property type="protein sequence ID" value="RIX31348.1"/>
    <property type="molecule type" value="Genomic_DNA"/>
</dbReference>
<proteinExistence type="predicted"/>
<evidence type="ECO:0000313" key="3">
    <source>
        <dbReference type="EMBL" id="RIX31348.1"/>
    </source>
</evidence>
<feature type="compositionally biased region" description="Acidic residues" evidence="1">
    <location>
        <begin position="132"/>
        <end position="150"/>
    </location>
</feature>
<feature type="region of interest" description="Disordered" evidence="1">
    <location>
        <begin position="129"/>
        <end position="167"/>
    </location>
</feature>
<accession>A0A3A1U8E5</accession>
<dbReference type="AlphaFoldDB" id="A0A3A1U8E5"/>
<comment type="caution">
    <text evidence="3">The sequence shown here is derived from an EMBL/GenBank/DDBJ whole genome shotgun (WGS) entry which is preliminary data.</text>
</comment>
<dbReference type="Proteomes" id="UP000265742">
    <property type="component" value="Unassembled WGS sequence"/>
</dbReference>
<dbReference type="InterPro" id="IPR036104">
    <property type="entry name" value="BFN_sf"/>
</dbReference>
<dbReference type="GO" id="GO:0004518">
    <property type="term" value="F:nuclease activity"/>
    <property type="evidence" value="ECO:0007669"/>
    <property type="project" value="InterPro"/>
</dbReference>
<dbReference type="RefSeq" id="WP_119481710.1">
    <property type="nucleotide sequence ID" value="NZ_QXTG01000001.1"/>
</dbReference>
<feature type="domain" description="BFN" evidence="2">
    <location>
        <begin position="1"/>
        <end position="135"/>
    </location>
</feature>
<dbReference type="InterPro" id="IPR003729">
    <property type="entry name" value="Bi_nuclease_dom"/>
</dbReference>
<dbReference type="SUPFAM" id="SSF103256">
    <property type="entry name" value="Hypothetical protein TM0160"/>
    <property type="match status" value="1"/>
</dbReference>
<name>A0A3A1U8E5_9MICO</name>
<dbReference type="Pfam" id="PF02577">
    <property type="entry name" value="BFN_dom"/>
    <property type="match status" value="1"/>
</dbReference>
<gene>
    <name evidence="3" type="ORF">D1781_03215</name>
</gene>
<protein>
    <submittedName>
        <fullName evidence="3">Bifunctional nuclease family protein</fullName>
    </submittedName>
</protein>
<dbReference type="PROSITE" id="PS51658">
    <property type="entry name" value="BFN"/>
    <property type="match status" value="1"/>
</dbReference>
<dbReference type="PANTHER" id="PTHR15160">
    <property type="entry name" value="VON HIPPEL-LINDAU PROTEIN"/>
    <property type="match status" value="1"/>
</dbReference>
<dbReference type="PANTHER" id="PTHR15160:SF1">
    <property type="entry name" value="VON HIPPEL-LINDAU DISEASE TUMOR SUPPRESSOR"/>
    <property type="match status" value="1"/>
</dbReference>
<sequence length="167" mass="17775">MVPVRVLGLAVDGQMQPVILLTPLDPADGPRTLVPIWVGAQEAASISVALSGEEPPRPLSHDLMQRLIGAVGASVDRVDVTRIDEGTFYAELTLTTPRGPLVLDSRPSDAIALASRTGAPLFVAESVLADAGVEEEDEGDDDGAGEEEKVEEFRRFLDDVDPEDFQG</sequence>
<reference evidence="4" key="1">
    <citation type="submission" date="2018-09" db="EMBL/GenBank/DDBJ databases">
        <authorList>
            <person name="Kim I."/>
        </authorList>
    </citation>
    <scope>NUCLEOTIDE SEQUENCE [LARGE SCALE GENOMIC DNA]</scope>
    <source>
        <strain evidence="4">DD4a</strain>
    </source>
</reference>
<dbReference type="Gene3D" id="3.10.690.10">
    <property type="entry name" value="Bifunctional nuclease domain"/>
    <property type="match status" value="1"/>
</dbReference>
<keyword evidence="4" id="KW-1185">Reference proteome</keyword>